<dbReference type="Proteomes" id="UP001597040">
    <property type="component" value="Unassembled WGS sequence"/>
</dbReference>
<accession>A0ABW3LNT7</accession>
<dbReference type="Pfam" id="PF00005">
    <property type="entry name" value="ABC_tran"/>
    <property type="match status" value="1"/>
</dbReference>
<sequence>MVMEKKNVDIQPNIKNPEKSIYSIENFSLWYGETQALHEIQLEIPKNKVTAIIGPSGCGKSTFIKALNRMVEMVLTVNMEGSIYYNQEDILNSKYKVEELRTKVGMVFQKPNPFPKSIYENVAYGPKIHGIKKKKILDEIVEKSLREAALWDEVKDRLNENAFGLSGGQQQRLCIARCLAIEPDVILMDEPTSALDPIATLKVEELIQKLKEEYSIIIVTHNMQQAARISDKTAFFLHGEVVEFEDTNQLFSNPVDKRTEDYITGRFG</sequence>
<reference evidence="6" key="1">
    <citation type="journal article" date="2019" name="Int. J. Syst. Evol. Microbiol.">
        <title>The Global Catalogue of Microorganisms (GCM) 10K type strain sequencing project: providing services to taxonomists for standard genome sequencing and annotation.</title>
        <authorList>
            <consortium name="The Broad Institute Genomics Platform"/>
            <consortium name="The Broad Institute Genome Sequencing Center for Infectious Disease"/>
            <person name="Wu L."/>
            <person name="Ma J."/>
        </authorList>
    </citation>
    <scope>NUCLEOTIDE SEQUENCE [LARGE SCALE GENOMIC DNA]</scope>
    <source>
        <strain evidence="6">CCUG 56754</strain>
    </source>
</reference>
<keyword evidence="6" id="KW-1185">Reference proteome</keyword>
<evidence type="ECO:0000256" key="1">
    <source>
        <dbReference type="ARBA" id="ARBA00022448"/>
    </source>
</evidence>
<organism evidence="5 6">
    <name type="scientific">Virgibacillus byunsanensis</name>
    <dbReference type="NCBI Taxonomy" id="570945"/>
    <lineage>
        <taxon>Bacteria</taxon>
        <taxon>Bacillati</taxon>
        <taxon>Bacillota</taxon>
        <taxon>Bacilli</taxon>
        <taxon>Bacillales</taxon>
        <taxon>Bacillaceae</taxon>
        <taxon>Virgibacillus</taxon>
    </lineage>
</organism>
<dbReference type="InterPro" id="IPR017871">
    <property type="entry name" value="ABC_transporter-like_CS"/>
</dbReference>
<dbReference type="EMBL" id="JBHTKJ010000046">
    <property type="protein sequence ID" value="MFD1039768.1"/>
    <property type="molecule type" value="Genomic_DNA"/>
</dbReference>
<dbReference type="InterPro" id="IPR005670">
    <property type="entry name" value="PstB-like"/>
</dbReference>
<keyword evidence="3 5" id="KW-0067">ATP-binding</keyword>
<keyword evidence="2" id="KW-0547">Nucleotide-binding</keyword>
<protein>
    <submittedName>
        <fullName evidence="5">Phosphate ABC transporter ATP-binding protein PstB</fullName>
    </submittedName>
</protein>
<dbReference type="PANTHER" id="PTHR43423">
    <property type="entry name" value="ABC TRANSPORTER I FAMILY MEMBER 17"/>
    <property type="match status" value="1"/>
</dbReference>
<dbReference type="PANTHER" id="PTHR43423:SF1">
    <property type="entry name" value="ABC TRANSPORTER I FAMILY MEMBER 17"/>
    <property type="match status" value="1"/>
</dbReference>
<dbReference type="SMART" id="SM00382">
    <property type="entry name" value="AAA"/>
    <property type="match status" value="1"/>
</dbReference>
<name>A0ABW3LNT7_9BACI</name>
<dbReference type="Gene3D" id="3.40.50.300">
    <property type="entry name" value="P-loop containing nucleotide triphosphate hydrolases"/>
    <property type="match status" value="1"/>
</dbReference>
<evidence type="ECO:0000313" key="6">
    <source>
        <dbReference type="Proteomes" id="UP001597040"/>
    </source>
</evidence>
<dbReference type="NCBIfam" id="TIGR00972">
    <property type="entry name" value="3a0107s01c2"/>
    <property type="match status" value="1"/>
</dbReference>
<evidence type="ECO:0000259" key="4">
    <source>
        <dbReference type="PROSITE" id="PS50893"/>
    </source>
</evidence>
<comment type="caution">
    <text evidence="5">The sequence shown here is derived from an EMBL/GenBank/DDBJ whole genome shotgun (WGS) entry which is preliminary data.</text>
</comment>
<dbReference type="InterPro" id="IPR027417">
    <property type="entry name" value="P-loop_NTPase"/>
</dbReference>
<evidence type="ECO:0000256" key="3">
    <source>
        <dbReference type="ARBA" id="ARBA00022840"/>
    </source>
</evidence>
<keyword evidence="1" id="KW-0813">Transport</keyword>
<dbReference type="RefSeq" id="WP_390363462.1">
    <property type="nucleotide sequence ID" value="NZ_JBHTKJ010000046.1"/>
</dbReference>
<dbReference type="InterPro" id="IPR003439">
    <property type="entry name" value="ABC_transporter-like_ATP-bd"/>
</dbReference>
<dbReference type="GO" id="GO:0005524">
    <property type="term" value="F:ATP binding"/>
    <property type="evidence" value="ECO:0007669"/>
    <property type="project" value="UniProtKB-KW"/>
</dbReference>
<evidence type="ECO:0000313" key="5">
    <source>
        <dbReference type="EMBL" id="MFD1039768.1"/>
    </source>
</evidence>
<evidence type="ECO:0000256" key="2">
    <source>
        <dbReference type="ARBA" id="ARBA00022741"/>
    </source>
</evidence>
<dbReference type="PROSITE" id="PS50893">
    <property type="entry name" value="ABC_TRANSPORTER_2"/>
    <property type="match status" value="1"/>
</dbReference>
<feature type="domain" description="ABC transporter" evidence="4">
    <location>
        <begin position="22"/>
        <end position="263"/>
    </location>
</feature>
<dbReference type="PROSITE" id="PS00211">
    <property type="entry name" value="ABC_TRANSPORTER_1"/>
    <property type="match status" value="1"/>
</dbReference>
<proteinExistence type="predicted"/>
<gene>
    <name evidence="5" type="primary">pstB</name>
    <name evidence="5" type="ORF">ACFQ3N_15380</name>
</gene>
<dbReference type="CDD" id="cd03260">
    <property type="entry name" value="ABC_PstB_phosphate_transporter"/>
    <property type="match status" value="1"/>
</dbReference>
<dbReference type="SUPFAM" id="SSF52540">
    <property type="entry name" value="P-loop containing nucleoside triphosphate hydrolases"/>
    <property type="match status" value="1"/>
</dbReference>
<dbReference type="InterPro" id="IPR003593">
    <property type="entry name" value="AAA+_ATPase"/>
</dbReference>